<dbReference type="EMBL" id="CM055737">
    <property type="protein sequence ID" value="KAJ8006417.1"/>
    <property type="molecule type" value="Genomic_DNA"/>
</dbReference>
<comment type="caution">
    <text evidence="1">The sequence shown here is derived from an EMBL/GenBank/DDBJ whole genome shotgun (WGS) entry which is preliminary data.</text>
</comment>
<proteinExistence type="predicted"/>
<protein>
    <submittedName>
        <fullName evidence="1">Uncharacterized protein</fullName>
    </submittedName>
</protein>
<organism evidence="1 2">
    <name type="scientific">Dallia pectoralis</name>
    <name type="common">Alaska blackfish</name>
    <dbReference type="NCBI Taxonomy" id="75939"/>
    <lineage>
        <taxon>Eukaryota</taxon>
        <taxon>Metazoa</taxon>
        <taxon>Chordata</taxon>
        <taxon>Craniata</taxon>
        <taxon>Vertebrata</taxon>
        <taxon>Euteleostomi</taxon>
        <taxon>Actinopterygii</taxon>
        <taxon>Neopterygii</taxon>
        <taxon>Teleostei</taxon>
        <taxon>Protacanthopterygii</taxon>
        <taxon>Esociformes</taxon>
        <taxon>Umbridae</taxon>
        <taxon>Dallia</taxon>
    </lineage>
</organism>
<evidence type="ECO:0000313" key="1">
    <source>
        <dbReference type="EMBL" id="KAJ8006417.1"/>
    </source>
</evidence>
<gene>
    <name evidence="1" type="ORF">DPEC_G00135000</name>
</gene>
<sequence length="249" mass="27212">MVDVTLHRLHLPHPGVRGGRRASPGKETSRRTLSGCMQLQPSSRSIKPLLPHIQIRLFRPSAHVVSAHPAGGCTWATARGPGGRHGKKLYEDKGRIGGGLLCTYILSIVLKPSSSQLPCWPFTSCAAASGSQAAALLVDPCPSTVDCYISKATEKMVFLYIMGTTSVLYARAEDVVEMVYILSKCWKCFSKRYVGRREISRSPSSLRPANCSPALQHTLKKDLIESQHLTTNGKPTPSREIAFLLILAY</sequence>
<evidence type="ECO:0000313" key="2">
    <source>
        <dbReference type="Proteomes" id="UP001157502"/>
    </source>
</evidence>
<name>A0ACC2GS47_DALPE</name>
<dbReference type="Proteomes" id="UP001157502">
    <property type="component" value="Chromosome 10"/>
</dbReference>
<reference evidence="1" key="1">
    <citation type="submission" date="2021-05" db="EMBL/GenBank/DDBJ databases">
        <authorList>
            <person name="Pan Q."/>
            <person name="Jouanno E."/>
            <person name="Zahm M."/>
            <person name="Klopp C."/>
            <person name="Cabau C."/>
            <person name="Louis A."/>
            <person name="Berthelot C."/>
            <person name="Parey E."/>
            <person name="Roest Crollius H."/>
            <person name="Montfort J."/>
            <person name="Robinson-Rechavi M."/>
            <person name="Bouchez O."/>
            <person name="Lampietro C."/>
            <person name="Lopez Roques C."/>
            <person name="Donnadieu C."/>
            <person name="Postlethwait J."/>
            <person name="Bobe J."/>
            <person name="Dillon D."/>
            <person name="Chandos A."/>
            <person name="von Hippel F."/>
            <person name="Guiguen Y."/>
        </authorList>
    </citation>
    <scope>NUCLEOTIDE SEQUENCE</scope>
    <source>
        <strain evidence="1">YG-Jan2019</strain>
    </source>
</reference>
<keyword evidence="2" id="KW-1185">Reference proteome</keyword>
<accession>A0ACC2GS47</accession>